<dbReference type="CDD" id="cd19410">
    <property type="entry name" value="HK9-like_sensor"/>
    <property type="match status" value="1"/>
</dbReference>
<dbReference type="GO" id="GO:0007234">
    <property type="term" value="P:osmosensory signaling via phosphorelay pathway"/>
    <property type="evidence" value="ECO:0007669"/>
    <property type="project" value="TreeGrafter"/>
</dbReference>
<organism evidence="8 9">
    <name type="scientific">Methylobrevis albus</name>
    <dbReference type="NCBI Taxonomy" id="2793297"/>
    <lineage>
        <taxon>Bacteria</taxon>
        <taxon>Pseudomonadati</taxon>
        <taxon>Pseudomonadota</taxon>
        <taxon>Alphaproteobacteria</taxon>
        <taxon>Hyphomicrobiales</taxon>
        <taxon>Pleomorphomonadaceae</taxon>
        <taxon>Methylobrevis</taxon>
    </lineage>
</organism>
<keyword evidence="9" id="KW-1185">Reference proteome</keyword>
<dbReference type="InterPro" id="IPR036097">
    <property type="entry name" value="HisK_dim/P_sf"/>
</dbReference>
<keyword evidence="6" id="KW-0472">Membrane</keyword>
<protein>
    <recommendedName>
        <fullName evidence="2">histidine kinase</fullName>
        <ecNumber evidence="2">2.7.13.3</ecNumber>
    </recommendedName>
</protein>
<evidence type="ECO:0000256" key="4">
    <source>
        <dbReference type="ARBA" id="ARBA00022679"/>
    </source>
</evidence>
<evidence type="ECO:0000313" key="9">
    <source>
        <dbReference type="Proteomes" id="UP000631694"/>
    </source>
</evidence>
<dbReference type="GO" id="GO:0030295">
    <property type="term" value="F:protein kinase activator activity"/>
    <property type="evidence" value="ECO:0007669"/>
    <property type="project" value="TreeGrafter"/>
</dbReference>
<dbReference type="InterPro" id="IPR003594">
    <property type="entry name" value="HATPase_dom"/>
</dbReference>
<evidence type="ECO:0000259" key="7">
    <source>
        <dbReference type="PROSITE" id="PS50109"/>
    </source>
</evidence>
<dbReference type="CDD" id="cd00082">
    <property type="entry name" value="HisKA"/>
    <property type="match status" value="1"/>
</dbReference>
<keyword evidence="5" id="KW-0418">Kinase</keyword>
<feature type="transmembrane region" description="Helical" evidence="6">
    <location>
        <begin position="187"/>
        <end position="210"/>
    </location>
</feature>
<dbReference type="InterPro" id="IPR007891">
    <property type="entry name" value="CHASE3"/>
</dbReference>
<dbReference type="EC" id="2.7.13.3" evidence="2"/>
<evidence type="ECO:0000313" key="8">
    <source>
        <dbReference type="EMBL" id="MBH0239413.1"/>
    </source>
</evidence>
<dbReference type="RefSeq" id="WP_197312490.1">
    <property type="nucleotide sequence ID" value="NZ_JADZLT010000054.1"/>
</dbReference>
<dbReference type="InterPro" id="IPR005467">
    <property type="entry name" value="His_kinase_dom"/>
</dbReference>
<dbReference type="Gene3D" id="3.30.565.10">
    <property type="entry name" value="Histidine kinase-like ATPase, C-terminal domain"/>
    <property type="match status" value="1"/>
</dbReference>
<dbReference type="AlphaFoldDB" id="A0A931I5W6"/>
<comment type="caution">
    <text evidence="8">The sequence shown here is derived from an EMBL/GenBank/DDBJ whole genome shotgun (WGS) entry which is preliminary data.</text>
</comment>
<evidence type="ECO:0000256" key="1">
    <source>
        <dbReference type="ARBA" id="ARBA00000085"/>
    </source>
</evidence>
<dbReference type="SMART" id="SM00388">
    <property type="entry name" value="HisKA"/>
    <property type="match status" value="1"/>
</dbReference>
<dbReference type="GO" id="GO:0000156">
    <property type="term" value="F:phosphorelay response regulator activity"/>
    <property type="evidence" value="ECO:0007669"/>
    <property type="project" value="TreeGrafter"/>
</dbReference>
<keyword evidence="6" id="KW-0812">Transmembrane</keyword>
<dbReference type="CDD" id="cd00075">
    <property type="entry name" value="HATPase"/>
    <property type="match status" value="1"/>
</dbReference>
<dbReference type="PROSITE" id="PS50109">
    <property type="entry name" value="HIS_KIN"/>
    <property type="match status" value="1"/>
</dbReference>
<dbReference type="PANTHER" id="PTHR42878">
    <property type="entry name" value="TWO-COMPONENT HISTIDINE KINASE"/>
    <property type="match status" value="1"/>
</dbReference>
<sequence length="497" mass="53637">MPISQVLFRRVNALMLAAGIAVLAAIVGTSLWLTAATERNFTEVVAVREVRSAVADLMSLVQDAESGQRGYLLTRDDRYLAPYLAASEQIDEALSRLRRADDVVPGIEAGVERLIAAMQRKLAELARTVDLGEAGDFEGALAVVREDAGRQAMDEVREDYAAILAGAEALLQSSIERQQVAGAQLRWVTIGGALVIFAMAAAATWTILAYTRELSAARGELEVLNRGLEERVAERTDALVKANEEIQRFAYIVTHDLRAPLVNIMGFTSELESTFKPVKAFIDASAPADDRAAAEAREALDVDVPEAIGFIRSSTRKMDGLINAILKISREGSRTLRPEPVDLGALLEGAASAVHHQASAEGGGITIESKAGRIVSDRLSLDQILGNLLDNAIKYRSPDRPIQISVRSQRERSGWVRIEVEDNGRGIAAGDHERIFELFRRSGTQNTQGEGIGLAHVRTMARNLGGDIGVRSELGRGTTFVLSLPPDLAAVKRSAAS</sequence>
<dbReference type="InterPro" id="IPR050351">
    <property type="entry name" value="BphY/WalK/GraS-like"/>
</dbReference>
<feature type="domain" description="Histidine kinase" evidence="7">
    <location>
        <begin position="252"/>
        <end position="488"/>
    </location>
</feature>
<keyword evidence="4" id="KW-0808">Transferase</keyword>
<dbReference type="SUPFAM" id="SSF47384">
    <property type="entry name" value="Homodimeric domain of signal transducing histidine kinase"/>
    <property type="match status" value="1"/>
</dbReference>
<dbReference type="InterPro" id="IPR036890">
    <property type="entry name" value="HATPase_C_sf"/>
</dbReference>
<keyword evidence="6" id="KW-1133">Transmembrane helix</keyword>
<dbReference type="InterPro" id="IPR003661">
    <property type="entry name" value="HisK_dim/P_dom"/>
</dbReference>
<dbReference type="Gene3D" id="1.10.287.130">
    <property type="match status" value="1"/>
</dbReference>
<dbReference type="GO" id="GO:0000155">
    <property type="term" value="F:phosphorelay sensor kinase activity"/>
    <property type="evidence" value="ECO:0007669"/>
    <property type="project" value="InterPro"/>
</dbReference>
<accession>A0A931I5W6</accession>
<dbReference type="SMART" id="SM00387">
    <property type="entry name" value="HATPase_c"/>
    <property type="match status" value="1"/>
</dbReference>
<gene>
    <name evidence="8" type="ORF">I5731_16435</name>
</gene>
<evidence type="ECO:0000256" key="5">
    <source>
        <dbReference type="ARBA" id="ARBA00022777"/>
    </source>
</evidence>
<evidence type="ECO:0000256" key="3">
    <source>
        <dbReference type="ARBA" id="ARBA00022553"/>
    </source>
</evidence>
<reference evidence="8" key="1">
    <citation type="submission" date="2020-12" db="EMBL/GenBank/DDBJ databases">
        <title>Methylobrevis albus sp. nov., isolated from fresh water lack sediment.</title>
        <authorList>
            <person name="Zou Q."/>
        </authorList>
    </citation>
    <scope>NUCLEOTIDE SEQUENCE</scope>
    <source>
        <strain evidence="8">L22</strain>
    </source>
</reference>
<dbReference type="SUPFAM" id="SSF55874">
    <property type="entry name" value="ATPase domain of HSP90 chaperone/DNA topoisomerase II/histidine kinase"/>
    <property type="match status" value="1"/>
</dbReference>
<dbReference type="Proteomes" id="UP000631694">
    <property type="component" value="Unassembled WGS sequence"/>
</dbReference>
<comment type="catalytic activity">
    <reaction evidence="1">
        <text>ATP + protein L-histidine = ADP + protein N-phospho-L-histidine.</text>
        <dbReference type="EC" id="2.7.13.3"/>
    </reaction>
</comment>
<dbReference type="InterPro" id="IPR004358">
    <property type="entry name" value="Sig_transdc_His_kin-like_C"/>
</dbReference>
<dbReference type="Pfam" id="PF02518">
    <property type="entry name" value="HATPase_c"/>
    <property type="match status" value="1"/>
</dbReference>
<evidence type="ECO:0000256" key="6">
    <source>
        <dbReference type="SAM" id="Phobius"/>
    </source>
</evidence>
<name>A0A931I5W6_9HYPH</name>
<dbReference type="PRINTS" id="PR00344">
    <property type="entry name" value="BCTRLSENSOR"/>
</dbReference>
<dbReference type="PANTHER" id="PTHR42878:SF15">
    <property type="entry name" value="BACTERIOPHYTOCHROME"/>
    <property type="match status" value="1"/>
</dbReference>
<feature type="transmembrane region" description="Helical" evidence="6">
    <location>
        <begin position="12"/>
        <end position="33"/>
    </location>
</feature>
<proteinExistence type="predicted"/>
<dbReference type="EMBL" id="JADZLT010000054">
    <property type="protein sequence ID" value="MBH0239413.1"/>
    <property type="molecule type" value="Genomic_DNA"/>
</dbReference>
<keyword evidence="3" id="KW-0597">Phosphoprotein</keyword>
<evidence type="ECO:0000256" key="2">
    <source>
        <dbReference type="ARBA" id="ARBA00012438"/>
    </source>
</evidence>
<dbReference type="Pfam" id="PF05227">
    <property type="entry name" value="CHASE3"/>
    <property type="match status" value="1"/>
</dbReference>